<evidence type="ECO:0000313" key="2">
    <source>
        <dbReference type="EMBL" id="VAW04286.1"/>
    </source>
</evidence>
<name>A0A3B0TB97_9ZZZZ</name>
<proteinExistence type="predicted"/>
<protein>
    <submittedName>
        <fullName evidence="2">Uncharacterized protein</fullName>
    </submittedName>
</protein>
<feature type="region of interest" description="Disordered" evidence="1">
    <location>
        <begin position="1"/>
        <end position="21"/>
    </location>
</feature>
<dbReference type="AlphaFoldDB" id="A0A3B0TB97"/>
<evidence type="ECO:0000256" key="1">
    <source>
        <dbReference type="SAM" id="MobiDB-lite"/>
    </source>
</evidence>
<feature type="non-terminal residue" evidence="2">
    <location>
        <position position="21"/>
    </location>
</feature>
<dbReference type="EMBL" id="UOEG01000269">
    <property type="protein sequence ID" value="VAW04286.1"/>
    <property type="molecule type" value="Genomic_DNA"/>
</dbReference>
<gene>
    <name evidence="2" type="ORF">MNBD_ALPHA07-536</name>
</gene>
<accession>A0A3B0TB97</accession>
<reference evidence="2" key="1">
    <citation type="submission" date="2018-06" db="EMBL/GenBank/DDBJ databases">
        <authorList>
            <person name="Zhirakovskaya E."/>
        </authorList>
    </citation>
    <scope>NUCLEOTIDE SEQUENCE</scope>
</reference>
<sequence length="21" mass="2364">MHHSDLTRTATLGADLRALRK</sequence>
<organism evidence="2">
    <name type="scientific">hydrothermal vent metagenome</name>
    <dbReference type="NCBI Taxonomy" id="652676"/>
    <lineage>
        <taxon>unclassified sequences</taxon>
        <taxon>metagenomes</taxon>
        <taxon>ecological metagenomes</taxon>
    </lineage>
</organism>